<evidence type="ECO:0000313" key="1">
    <source>
        <dbReference type="EMBL" id="KAK4115717.1"/>
    </source>
</evidence>
<dbReference type="Proteomes" id="UP001302812">
    <property type="component" value="Unassembled WGS sequence"/>
</dbReference>
<keyword evidence="2" id="KW-1185">Reference proteome</keyword>
<proteinExistence type="predicted"/>
<name>A0AAN6YVX1_9PEZI</name>
<dbReference type="EMBL" id="MU853334">
    <property type="protein sequence ID" value="KAK4115717.1"/>
    <property type="molecule type" value="Genomic_DNA"/>
</dbReference>
<dbReference type="GeneID" id="89933635"/>
<evidence type="ECO:0000313" key="2">
    <source>
        <dbReference type="Proteomes" id="UP001302812"/>
    </source>
</evidence>
<sequence>MLCWSLLRTAPFRLSRDWESELRRVTLEMHLSLRMNRNPPNKKGYISSSRSSTGPTAVFQGCNDEWNPHCDPHHIVLIATLQRDLSCYNPFEAFQAVRSRSHSLTYLASLQLRSYPHHGYPATHQLNRIAPGQAGAMQWSTPCDLGEAAMDPLHSEDSTVREFRPTP</sequence>
<reference evidence="1" key="2">
    <citation type="submission" date="2023-05" db="EMBL/GenBank/DDBJ databases">
        <authorList>
            <consortium name="Lawrence Berkeley National Laboratory"/>
            <person name="Steindorff A."/>
            <person name="Hensen N."/>
            <person name="Bonometti L."/>
            <person name="Westerberg I."/>
            <person name="Brannstrom I.O."/>
            <person name="Guillou S."/>
            <person name="Cros-Aarteil S."/>
            <person name="Calhoun S."/>
            <person name="Haridas S."/>
            <person name="Kuo A."/>
            <person name="Mondo S."/>
            <person name="Pangilinan J."/>
            <person name="Riley R."/>
            <person name="Labutti K."/>
            <person name="Andreopoulos B."/>
            <person name="Lipzen A."/>
            <person name="Chen C."/>
            <person name="Yanf M."/>
            <person name="Daum C."/>
            <person name="Ng V."/>
            <person name="Clum A."/>
            <person name="Ohm R."/>
            <person name="Martin F."/>
            <person name="Silar P."/>
            <person name="Natvig D."/>
            <person name="Lalanne C."/>
            <person name="Gautier V."/>
            <person name="Ament-Velasquez S.L."/>
            <person name="Kruys A."/>
            <person name="Hutchinson M.I."/>
            <person name="Powell A.J."/>
            <person name="Barry K."/>
            <person name="Miller A.N."/>
            <person name="Grigoriev I.V."/>
            <person name="Debuchy R."/>
            <person name="Gladieux P."/>
            <person name="Thoren M.H."/>
            <person name="Johannesson H."/>
        </authorList>
    </citation>
    <scope>NUCLEOTIDE SEQUENCE</scope>
    <source>
        <strain evidence="1">CBS 508.74</strain>
    </source>
</reference>
<organism evidence="1 2">
    <name type="scientific">Canariomyces notabilis</name>
    <dbReference type="NCBI Taxonomy" id="2074819"/>
    <lineage>
        <taxon>Eukaryota</taxon>
        <taxon>Fungi</taxon>
        <taxon>Dikarya</taxon>
        <taxon>Ascomycota</taxon>
        <taxon>Pezizomycotina</taxon>
        <taxon>Sordariomycetes</taxon>
        <taxon>Sordariomycetidae</taxon>
        <taxon>Sordariales</taxon>
        <taxon>Chaetomiaceae</taxon>
        <taxon>Canariomyces</taxon>
    </lineage>
</organism>
<comment type="caution">
    <text evidence="1">The sequence shown here is derived from an EMBL/GenBank/DDBJ whole genome shotgun (WGS) entry which is preliminary data.</text>
</comment>
<dbReference type="RefSeq" id="XP_064673287.1">
    <property type="nucleotide sequence ID" value="XM_064809511.1"/>
</dbReference>
<protein>
    <submittedName>
        <fullName evidence="1">Uncharacterized protein</fullName>
    </submittedName>
</protein>
<dbReference type="AlphaFoldDB" id="A0AAN6YVX1"/>
<accession>A0AAN6YVX1</accession>
<gene>
    <name evidence="1" type="ORF">N656DRAFT_394865</name>
</gene>
<reference evidence="1" key="1">
    <citation type="journal article" date="2023" name="Mol. Phylogenet. Evol.">
        <title>Genome-scale phylogeny and comparative genomics of the fungal order Sordariales.</title>
        <authorList>
            <person name="Hensen N."/>
            <person name="Bonometti L."/>
            <person name="Westerberg I."/>
            <person name="Brannstrom I.O."/>
            <person name="Guillou S."/>
            <person name="Cros-Aarteil S."/>
            <person name="Calhoun S."/>
            <person name="Haridas S."/>
            <person name="Kuo A."/>
            <person name="Mondo S."/>
            <person name="Pangilinan J."/>
            <person name="Riley R."/>
            <person name="LaButti K."/>
            <person name="Andreopoulos B."/>
            <person name="Lipzen A."/>
            <person name="Chen C."/>
            <person name="Yan M."/>
            <person name="Daum C."/>
            <person name="Ng V."/>
            <person name="Clum A."/>
            <person name="Steindorff A."/>
            <person name="Ohm R.A."/>
            <person name="Martin F."/>
            <person name="Silar P."/>
            <person name="Natvig D.O."/>
            <person name="Lalanne C."/>
            <person name="Gautier V."/>
            <person name="Ament-Velasquez S.L."/>
            <person name="Kruys A."/>
            <person name="Hutchinson M.I."/>
            <person name="Powell A.J."/>
            <person name="Barry K."/>
            <person name="Miller A.N."/>
            <person name="Grigoriev I.V."/>
            <person name="Debuchy R."/>
            <person name="Gladieux P."/>
            <person name="Hiltunen Thoren M."/>
            <person name="Johannesson H."/>
        </authorList>
    </citation>
    <scope>NUCLEOTIDE SEQUENCE</scope>
    <source>
        <strain evidence="1">CBS 508.74</strain>
    </source>
</reference>